<evidence type="ECO:0000256" key="6">
    <source>
        <dbReference type="ARBA" id="ARBA00022641"/>
    </source>
</evidence>
<evidence type="ECO:0000256" key="4">
    <source>
        <dbReference type="ARBA" id="ARBA00022473"/>
    </source>
</evidence>
<dbReference type="Gramene" id="TraesSTA2B03G00939320.1">
    <property type="protein sequence ID" value="TraesSTA2B03G00939320.1"/>
    <property type="gene ID" value="TraesSTA2B03G00939320"/>
</dbReference>
<comment type="PTM">
    <text evidence="10">PSK-alpha is produced by endopeptidase digestion. PSK-beta is produced from PSK-alpha by exopeptidase digestion.</text>
</comment>
<keyword evidence="13" id="KW-1185">Reference proteome</keyword>
<dbReference type="GO" id="GO:0008283">
    <property type="term" value="P:cell population proliferation"/>
    <property type="evidence" value="ECO:0007669"/>
    <property type="project" value="UniProtKB-UniRule"/>
</dbReference>
<dbReference type="PaxDb" id="4565-Traes_2BL_E77C30E97.1"/>
<dbReference type="OMA" id="YTQQHHG"/>
<dbReference type="GO" id="GO:0008083">
    <property type="term" value="F:growth factor activity"/>
    <property type="evidence" value="ECO:0007669"/>
    <property type="project" value="UniProtKB-UniRule"/>
</dbReference>
<dbReference type="EnsemblPlants" id="TraesCS2B02G275300.2">
    <property type="protein sequence ID" value="TraesCS2B02G275300.2"/>
    <property type="gene ID" value="TraesCS2B02G275300"/>
</dbReference>
<comment type="PTM">
    <text evidence="10">Sulfation is important for activity and for the binding to a putative membrane receptor.</text>
</comment>
<organism evidence="12">
    <name type="scientific">Triticum aestivum</name>
    <name type="common">Wheat</name>
    <dbReference type="NCBI Taxonomy" id="4565"/>
    <lineage>
        <taxon>Eukaryota</taxon>
        <taxon>Viridiplantae</taxon>
        <taxon>Streptophyta</taxon>
        <taxon>Embryophyta</taxon>
        <taxon>Tracheophyta</taxon>
        <taxon>Spermatophyta</taxon>
        <taxon>Magnoliopsida</taxon>
        <taxon>Liliopsida</taxon>
        <taxon>Poales</taxon>
        <taxon>Poaceae</taxon>
        <taxon>BOP clade</taxon>
        <taxon>Pooideae</taxon>
        <taxon>Triticodae</taxon>
        <taxon>Triticeae</taxon>
        <taxon>Triticinae</taxon>
        <taxon>Triticum</taxon>
    </lineage>
</organism>
<keyword evidence="4 10" id="KW-0217">Developmental protein</keyword>
<proteinExistence type="inferred from homology"/>
<evidence type="ECO:0000256" key="10">
    <source>
        <dbReference type="RuleBase" id="RU368031"/>
    </source>
</evidence>
<dbReference type="GO" id="GO:0030154">
    <property type="term" value="P:cell differentiation"/>
    <property type="evidence" value="ECO:0007669"/>
    <property type="project" value="UniProtKB-UniRule"/>
</dbReference>
<feature type="chain" id="PRO_5043075734" description="Phytosulfokine" evidence="10">
    <location>
        <begin position="29"/>
        <end position="87"/>
    </location>
</feature>
<gene>
    <name evidence="12" type="primary">LOC123041267</name>
</gene>
<dbReference type="Gramene" id="TraesARI2B03G00954280.1">
    <property type="protein sequence ID" value="TraesARI2B03G00954280.1"/>
    <property type="gene ID" value="TraesARI2B03G00954280"/>
</dbReference>
<evidence type="ECO:0000256" key="2">
    <source>
        <dbReference type="ARBA" id="ARBA00004613"/>
    </source>
</evidence>
<evidence type="ECO:0000256" key="11">
    <source>
        <dbReference type="SAM" id="MobiDB-lite"/>
    </source>
</evidence>
<evidence type="ECO:0000256" key="5">
    <source>
        <dbReference type="ARBA" id="ARBA00022525"/>
    </source>
</evidence>
<dbReference type="Gramene" id="TraesJUL2B03G00947710.1">
    <property type="protein sequence ID" value="TraesJUL2B03G00947710.1"/>
    <property type="gene ID" value="TraesJUL2B03G00947710"/>
</dbReference>
<dbReference type="GO" id="GO:0005576">
    <property type="term" value="C:extracellular region"/>
    <property type="evidence" value="ECO:0007669"/>
    <property type="project" value="UniProtKB-SubCell"/>
</dbReference>
<dbReference type="Proteomes" id="UP000019116">
    <property type="component" value="Chromosome 2B"/>
</dbReference>
<reference evidence="12" key="1">
    <citation type="submission" date="2018-08" db="EMBL/GenBank/DDBJ databases">
        <authorList>
            <person name="Rossello M."/>
        </authorList>
    </citation>
    <scope>NUCLEOTIDE SEQUENCE [LARGE SCALE GENOMIC DNA]</scope>
    <source>
        <strain evidence="12">cv. Chinese Spring</strain>
    </source>
</reference>
<dbReference type="Gramene" id="TraesCS2B03G0714400.1">
    <property type="protein sequence ID" value="TraesCS2B03G0714400.1.CDS"/>
    <property type="gene ID" value="TraesCS2B03G0714400"/>
</dbReference>
<dbReference type="Gramene" id="TraesSYM2B03G00955280.1">
    <property type="protein sequence ID" value="TraesSYM2B03G00955280.1"/>
    <property type="gene ID" value="TraesSYM2B03G00955280"/>
</dbReference>
<keyword evidence="6 10" id="KW-0765">Sulfation</keyword>
<dbReference type="RefSeq" id="XP_044319848.1">
    <property type="nucleotide sequence ID" value="XM_044463913.1"/>
</dbReference>
<dbReference type="AlphaFoldDB" id="A0A3B6C5F9"/>
<keyword evidence="9 10" id="KW-0339">Growth factor</keyword>
<keyword evidence="5 10" id="KW-0964">Secreted</keyword>
<dbReference type="Gramene" id="TraesJAG2B03G00941230.1">
    <property type="protein sequence ID" value="TraesJAG2B03G00941230.1"/>
    <property type="gene ID" value="TraesJAG2B03G00941230"/>
</dbReference>
<dbReference type="PANTHER" id="PTHR33285">
    <property type="entry name" value="PHYTOSULFOKINES 3"/>
    <property type="match status" value="1"/>
</dbReference>
<feature type="region of interest" description="Disordered" evidence="11">
    <location>
        <begin position="28"/>
        <end position="51"/>
    </location>
</feature>
<evidence type="ECO:0000256" key="9">
    <source>
        <dbReference type="ARBA" id="ARBA00023030"/>
    </source>
</evidence>
<evidence type="ECO:0000256" key="1">
    <source>
        <dbReference type="ARBA" id="ARBA00003158"/>
    </source>
</evidence>
<evidence type="ECO:0000256" key="3">
    <source>
        <dbReference type="ARBA" id="ARBA00010781"/>
    </source>
</evidence>
<dbReference type="Gramene" id="TraesMAC2B03G00940760.1">
    <property type="protein sequence ID" value="TraesMAC2B03G00940760.1"/>
    <property type="gene ID" value="TraesMAC2B03G00940760"/>
</dbReference>
<evidence type="ECO:0000256" key="8">
    <source>
        <dbReference type="ARBA" id="ARBA00022782"/>
    </source>
</evidence>
<dbReference type="Pfam" id="PF06404">
    <property type="entry name" value="PSK"/>
    <property type="match status" value="1"/>
</dbReference>
<dbReference type="GeneID" id="123041267"/>
<evidence type="ECO:0000313" key="12">
    <source>
        <dbReference type="EnsemblPlants" id="TraesCS2B02G275300.2"/>
    </source>
</evidence>
<accession>A0A3B6C5F9</accession>
<comment type="similarity">
    <text evidence="3 10">Belongs to the phytosulfokine family.</text>
</comment>
<evidence type="ECO:0000313" key="13">
    <source>
        <dbReference type="Proteomes" id="UP000019116"/>
    </source>
</evidence>
<dbReference type="Gramene" id="TraesNOR2B03G00955520.1">
    <property type="protein sequence ID" value="TraesNOR2B03G00955520.1"/>
    <property type="gene ID" value="TraesNOR2B03G00955520"/>
</dbReference>
<keyword evidence="7 10" id="KW-0732">Signal</keyword>
<dbReference type="Gramene" id="TraesRN2B0100729500.2">
    <property type="protein sequence ID" value="TraesRN2B0100729500.2"/>
    <property type="gene ID" value="TraesRN2B0100729500"/>
</dbReference>
<dbReference type="OrthoDB" id="1858282at2759"/>
<feature type="signal peptide" evidence="10">
    <location>
        <begin position="1"/>
        <end position="28"/>
    </location>
</feature>
<comment type="function">
    <text evidence="1 10">Promotes plant cell differentiation, organogenesis and somatic embryogenesis as well as cell proliferation.</text>
</comment>
<reference evidence="12" key="2">
    <citation type="submission" date="2018-10" db="UniProtKB">
        <authorList>
            <consortium name="EnsemblPlants"/>
        </authorList>
    </citation>
    <scope>IDENTIFICATION</scope>
</reference>
<keyword evidence="8 10" id="KW-0221">Differentiation</keyword>
<dbReference type="Gramene" id="TraesLDM2B03G00943760.1">
    <property type="protein sequence ID" value="TraesLDM2B03G00943760.1"/>
    <property type="gene ID" value="TraesLDM2B03G00943760"/>
</dbReference>
<name>A0A3B6C5F9_WHEAT</name>
<dbReference type="Gramene" id="TraesCS2B02G275300.2">
    <property type="protein sequence ID" value="TraesCS2B02G275300.2"/>
    <property type="gene ID" value="TraesCS2B02G275300"/>
</dbReference>
<dbReference type="PANTHER" id="PTHR33285:SF40">
    <property type="entry name" value="PHYTOSULFOKINES 4"/>
    <property type="match status" value="1"/>
</dbReference>
<dbReference type="InterPro" id="IPR009438">
    <property type="entry name" value="Phytosulfokine"/>
</dbReference>
<sequence>MARATTLVLVAALAVLLLLASGPAGATAARTSPKDVATASPNEKVAAAAAEDHECEMRAGEKQRDECMARRTLAAHTDYIYTQEKHN</sequence>
<protein>
    <recommendedName>
        <fullName evidence="10">Phytosulfokine</fullName>
    </recommendedName>
    <component>
        <recommendedName>
            <fullName evidence="10">Phytosulfokine-alpha</fullName>
            <shortName evidence="10">PSK-alpha</shortName>
            <shortName evidence="10">Phytosulfokine-a</shortName>
        </recommendedName>
    </component>
    <component>
        <recommendedName>
            <fullName evidence="10">Phytosulfokine-beta</fullName>
            <shortName evidence="10">PSK-beta</shortName>
            <shortName evidence="10">Phytosulfokine-b</shortName>
        </recommendedName>
    </component>
</protein>
<dbReference type="Gramene" id="TraesPARA_EIv1.0_0550540.1">
    <property type="protein sequence ID" value="TraesPARA_EIv1.0_0550540.1.CDS"/>
    <property type="gene ID" value="TraesPARA_EIv1.0_0550540"/>
</dbReference>
<comment type="subcellular location">
    <subcellularLocation>
        <location evidence="2 10">Secreted</location>
    </subcellularLocation>
</comment>
<evidence type="ECO:0000256" key="7">
    <source>
        <dbReference type="ARBA" id="ARBA00022729"/>
    </source>
</evidence>